<dbReference type="RefSeq" id="WP_092531470.1">
    <property type="nucleotide sequence ID" value="NZ_FOWW01000006.1"/>
</dbReference>
<dbReference type="STRING" id="587909.SAMN05421810_10683"/>
<dbReference type="InterPro" id="IPR005754">
    <property type="entry name" value="Sortase"/>
</dbReference>
<organism evidence="2 3">
    <name type="scientific">Amycolatopsis arida</name>
    <dbReference type="NCBI Taxonomy" id="587909"/>
    <lineage>
        <taxon>Bacteria</taxon>
        <taxon>Bacillati</taxon>
        <taxon>Actinomycetota</taxon>
        <taxon>Actinomycetes</taxon>
        <taxon>Pseudonocardiales</taxon>
        <taxon>Pseudonocardiaceae</taxon>
        <taxon>Amycolatopsis</taxon>
    </lineage>
</organism>
<evidence type="ECO:0000256" key="1">
    <source>
        <dbReference type="ARBA" id="ARBA00022801"/>
    </source>
</evidence>
<dbReference type="AlphaFoldDB" id="A0A1I5XI48"/>
<proteinExistence type="predicted"/>
<name>A0A1I5XI48_9PSEU</name>
<reference evidence="3" key="1">
    <citation type="submission" date="2016-10" db="EMBL/GenBank/DDBJ databases">
        <authorList>
            <person name="Varghese N."/>
            <person name="Submissions S."/>
        </authorList>
    </citation>
    <scope>NUCLEOTIDE SEQUENCE [LARGE SCALE GENOMIC DNA]</scope>
    <source>
        <strain evidence="3">CGMCC 4.5579</strain>
    </source>
</reference>
<dbReference type="InterPro" id="IPR042001">
    <property type="entry name" value="Sortase_F"/>
</dbReference>
<keyword evidence="1" id="KW-0378">Hydrolase</keyword>
<keyword evidence="3" id="KW-1185">Reference proteome</keyword>
<sequence length="228" mass="22884">MSDLPGYGRRGDAGRLAAVAAAVVVTLAAALTGAGLVLADARGAGEPHRDDGAAGQTLSTQRTATSEVVATAVALPASAPVALSMPVLDLHVDGLVELNRTPAGAMEIPAAPRAVGWFVESVTPGERGVAVLVGHIEFAHERGALHGLGRIRPGDTIAVTRADGTTAEFTVYLVRPRTDAADSSAGPAIDATVAAPELRLLTGGAVYDTTPSGQPDLVVCARLTGTSG</sequence>
<accession>A0A1I5XI48</accession>
<protein>
    <submittedName>
        <fullName evidence="2">Sortase family protein</fullName>
    </submittedName>
</protein>
<evidence type="ECO:0000313" key="3">
    <source>
        <dbReference type="Proteomes" id="UP000198727"/>
    </source>
</evidence>
<dbReference type="OrthoDB" id="525039at2"/>
<dbReference type="SUPFAM" id="SSF63817">
    <property type="entry name" value="Sortase"/>
    <property type="match status" value="1"/>
</dbReference>
<dbReference type="EMBL" id="FOWW01000006">
    <property type="protein sequence ID" value="SFQ31624.1"/>
    <property type="molecule type" value="Genomic_DNA"/>
</dbReference>
<dbReference type="Pfam" id="PF04203">
    <property type="entry name" value="Sortase"/>
    <property type="match status" value="1"/>
</dbReference>
<dbReference type="InterPro" id="IPR023365">
    <property type="entry name" value="Sortase_dom-sf"/>
</dbReference>
<evidence type="ECO:0000313" key="2">
    <source>
        <dbReference type="EMBL" id="SFQ31624.1"/>
    </source>
</evidence>
<dbReference type="Proteomes" id="UP000198727">
    <property type="component" value="Unassembled WGS sequence"/>
</dbReference>
<dbReference type="CDD" id="cd05829">
    <property type="entry name" value="Sortase_F"/>
    <property type="match status" value="1"/>
</dbReference>
<dbReference type="GO" id="GO:0016787">
    <property type="term" value="F:hydrolase activity"/>
    <property type="evidence" value="ECO:0007669"/>
    <property type="project" value="UniProtKB-KW"/>
</dbReference>
<gene>
    <name evidence="2" type="ORF">SAMN05421810_10683</name>
</gene>
<dbReference type="Gene3D" id="2.40.260.10">
    <property type="entry name" value="Sortase"/>
    <property type="match status" value="1"/>
</dbReference>